<proteinExistence type="predicted"/>
<keyword evidence="9" id="KW-0539">Nucleus</keyword>
<dbReference type="SMART" id="SM00355">
    <property type="entry name" value="ZnF_C2H2"/>
    <property type="match status" value="5"/>
</dbReference>
<evidence type="ECO:0000256" key="6">
    <source>
        <dbReference type="ARBA" id="ARBA00023015"/>
    </source>
</evidence>
<dbReference type="InterPro" id="IPR013087">
    <property type="entry name" value="Znf_C2H2_type"/>
</dbReference>
<dbReference type="Gene3D" id="3.30.160.60">
    <property type="entry name" value="Classic Zinc Finger"/>
    <property type="match status" value="5"/>
</dbReference>
<evidence type="ECO:0000313" key="13">
    <source>
        <dbReference type="EMBL" id="CAL4164095.1"/>
    </source>
</evidence>
<feature type="region of interest" description="Disordered" evidence="11">
    <location>
        <begin position="193"/>
        <end position="230"/>
    </location>
</feature>
<reference evidence="13 14" key="1">
    <citation type="submission" date="2024-05" db="EMBL/GenBank/DDBJ databases">
        <authorList>
            <person name="Wallberg A."/>
        </authorList>
    </citation>
    <scope>NUCLEOTIDE SEQUENCE [LARGE SCALE GENOMIC DNA]</scope>
</reference>
<dbReference type="GO" id="GO:0005634">
    <property type="term" value="C:nucleus"/>
    <property type="evidence" value="ECO:0007669"/>
    <property type="project" value="UniProtKB-SubCell"/>
</dbReference>
<evidence type="ECO:0000256" key="3">
    <source>
        <dbReference type="ARBA" id="ARBA00022737"/>
    </source>
</evidence>
<dbReference type="EMBL" id="CAXKWB010046670">
    <property type="protein sequence ID" value="CAL4164095.1"/>
    <property type="molecule type" value="Genomic_DNA"/>
</dbReference>
<dbReference type="FunFam" id="3.30.160.60:FF:000557">
    <property type="entry name" value="zinc finger and SCAN domain-containing protein 29"/>
    <property type="match status" value="1"/>
</dbReference>
<feature type="domain" description="C2H2-type" evidence="12">
    <location>
        <begin position="371"/>
        <end position="398"/>
    </location>
</feature>
<keyword evidence="5" id="KW-0862">Zinc</keyword>
<accession>A0AAV2S9B8</accession>
<evidence type="ECO:0000259" key="12">
    <source>
        <dbReference type="PROSITE" id="PS50157"/>
    </source>
</evidence>
<feature type="domain" description="C2H2-type" evidence="12">
    <location>
        <begin position="287"/>
        <end position="314"/>
    </location>
</feature>
<dbReference type="AlphaFoldDB" id="A0AAV2S9B8"/>
<dbReference type="Gene3D" id="2.170.270.10">
    <property type="entry name" value="SET domain"/>
    <property type="match status" value="1"/>
</dbReference>
<dbReference type="GO" id="GO:0008270">
    <property type="term" value="F:zinc ion binding"/>
    <property type="evidence" value="ECO:0007669"/>
    <property type="project" value="UniProtKB-KW"/>
</dbReference>
<dbReference type="PROSITE" id="PS00028">
    <property type="entry name" value="ZINC_FINGER_C2H2_1"/>
    <property type="match status" value="5"/>
</dbReference>
<keyword evidence="7" id="KW-0238">DNA-binding</keyword>
<dbReference type="InterPro" id="IPR050331">
    <property type="entry name" value="Zinc_finger"/>
</dbReference>
<dbReference type="PANTHER" id="PTHR16515">
    <property type="entry name" value="PR DOMAIN ZINC FINGER PROTEIN"/>
    <property type="match status" value="1"/>
</dbReference>
<keyword evidence="3" id="KW-0677">Repeat</keyword>
<evidence type="ECO:0000256" key="1">
    <source>
        <dbReference type="ARBA" id="ARBA00004123"/>
    </source>
</evidence>
<evidence type="ECO:0000256" key="9">
    <source>
        <dbReference type="ARBA" id="ARBA00023242"/>
    </source>
</evidence>
<protein>
    <recommendedName>
        <fullName evidence="12">C2H2-type domain-containing protein</fullName>
    </recommendedName>
</protein>
<dbReference type="InterPro" id="IPR046341">
    <property type="entry name" value="SET_dom_sf"/>
</dbReference>
<evidence type="ECO:0000256" key="2">
    <source>
        <dbReference type="ARBA" id="ARBA00022723"/>
    </source>
</evidence>
<keyword evidence="8" id="KW-0804">Transcription</keyword>
<comment type="subcellular location">
    <subcellularLocation>
        <location evidence="1">Nucleus</location>
    </subcellularLocation>
</comment>
<dbReference type="InterPro" id="IPR036236">
    <property type="entry name" value="Znf_C2H2_sf"/>
</dbReference>
<dbReference type="GO" id="GO:0010468">
    <property type="term" value="P:regulation of gene expression"/>
    <property type="evidence" value="ECO:0007669"/>
    <property type="project" value="TreeGrafter"/>
</dbReference>
<dbReference type="SUPFAM" id="SSF57667">
    <property type="entry name" value="beta-beta-alpha zinc fingers"/>
    <property type="match status" value="3"/>
</dbReference>
<evidence type="ECO:0000313" key="14">
    <source>
        <dbReference type="Proteomes" id="UP001497623"/>
    </source>
</evidence>
<dbReference type="FunFam" id="3.30.160.60:FF:000450">
    <property type="entry name" value="PR domain zinc finger protein 14"/>
    <property type="match status" value="1"/>
</dbReference>
<dbReference type="PROSITE" id="PS50157">
    <property type="entry name" value="ZINC_FINGER_C2H2_2"/>
    <property type="match status" value="5"/>
</dbReference>
<keyword evidence="6" id="KW-0805">Transcription regulation</keyword>
<feature type="compositionally biased region" description="Low complexity" evidence="11">
    <location>
        <begin position="204"/>
        <end position="230"/>
    </location>
</feature>
<keyword evidence="2" id="KW-0479">Metal-binding</keyword>
<evidence type="ECO:0000256" key="5">
    <source>
        <dbReference type="ARBA" id="ARBA00022833"/>
    </source>
</evidence>
<dbReference type="PANTHER" id="PTHR16515:SF49">
    <property type="entry name" value="GASTRULA ZINC FINGER PROTEIN XLCGF49.1-LIKE-RELATED"/>
    <property type="match status" value="1"/>
</dbReference>
<evidence type="ECO:0000256" key="11">
    <source>
        <dbReference type="SAM" id="MobiDB-lite"/>
    </source>
</evidence>
<evidence type="ECO:0000256" key="10">
    <source>
        <dbReference type="PROSITE-ProRule" id="PRU00042"/>
    </source>
</evidence>
<evidence type="ECO:0000256" key="7">
    <source>
        <dbReference type="ARBA" id="ARBA00023125"/>
    </source>
</evidence>
<keyword evidence="14" id="KW-1185">Reference proteome</keyword>
<dbReference type="FunFam" id="3.30.160.60:FF:000072">
    <property type="entry name" value="zinc finger protein 143 isoform X1"/>
    <property type="match status" value="1"/>
</dbReference>
<sequence>MKSSMRVGVEAMKCGVLVVGELSVVVGPRPLPPLDRLVPVEDSIKLCATRQLAPGHILLPTAGDITNQTLPAELPFLSQNDVRSYYCGYDTIYERGRRVSNWVRFLKVSSEYSQEVNVIGRREGPQQDRVIFEIIKEVAPGEELLAFLIPPIFTYANMFLPTMSLLQPSIYKRKLESFESVIRDVPLDLSCPQSNSSKHVRRNSVSSDSGSSASSPSSSPAPSDDHSLSSTTTPVSPLFWKFSQLAVPPLYLNNNNMSPTGSTSHSPVLCNNSLSIITQKKRERVMLPCPDCKKTFDRPSLLKRHIRTHTGEKPHVCDICGKGFSTSSSLNTHRRIHSGEKPHQCNVCGKRFTASSNLYYHKMTHIKDKPHKCTFCSRSFPTPGDLRSHSFIHNGQWPHKCSSCGKGFSKLNNLKNHELVHKEKPHLPHVSLSSTISEGFTLLQS</sequence>
<feature type="domain" description="C2H2-type" evidence="12">
    <location>
        <begin position="399"/>
        <end position="426"/>
    </location>
</feature>
<feature type="domain" description="C2H2-type" evidence="12">
    <location>
        <begin position="315"/>
        <end position="342"/>
    </location>
</feature>
<evidence type="ECO:0000256" key="4">
    <source>
        <dbReference type="ARBA" id="ARBA00022771"/>
    </source>
</evidence>
<dbReference type="Proteomes" id="UP001497623">
    <property type="component" value="Unassembled WGS sequence"/>
</dbReference>
<gene>
    <name evidence="13" type="ORF">MNOR_LOCUS33094</name>
</gene>
<evidence type="ECO:0000256" key="8">
    <source>
        <dbReference type="ARBA" id="ARBA00023163"/>
    </source>
</evidence>
<keyword evidence="4 10" id="KW-0863">Zinc-finger</keyword>
<organism evidence="13 14">
    <name type="scientific">Meganyctiphanes norvegica</name>
    <name type="common">Northern krill</name>
    <name type="synonym">Thysanopoda norvegica</name>
    <dbReference type="NCBI Taxonomy" id="48144"/>
    <lineage>
        <taxon>Eukaryota</taxon>
        <taxon>Metazoa</taxon>
        <taxon>Ecdysozoa</taxon>
        <taxon>Arthropoda</taxon>
        <taxon>Crustacea</taxon>
        <taxon>Multicrustacea</taxon>
        <taxon>Malacostraca</taxon>
        <taxon>Eumalacostraca</taxon>
        <taxon>Eucarida</taxon>
        <taxon>Euphausiacea</taxon>
        <taxon>Euphausiidae</taxon>
        <taxon>Meganyctiphanes</taxon>
    </lineage>
</organism>
<feature type="domain" description="C2H2-type" evidence="12">
    <location>
        <begin position="343"/>
        <end position="370"/>
    </location>
</feature>
<dbReference type="GO" id="GO:0003677">
    <property type="term" value="F:DNA binding"/>
    <property type="evidence" value="ECO:0007669"/>
    <property type="project" value="UniProtKB-KW"/>
</dbReference>
<name>A0AAV2S9B8_MEGNR</name>
<dbReference type="Pfam" id="PF00096">
    <property type="entry name" value="zf-C2H2"/>
    <property type="match status" value="5"/>
</dbReference>
<comment type="caution">
    <text evidence="13">The sequence shown here is derived from an EMBL/GenBank/DDBJ whole genome shotgun (WGS) entry which is preliminary data.</text>
</comment>
<dbReference type="FunFam" id="3.30.160.60:FF:000100">
    <property type="entry name" value="Zinc finger 45-like"/>
    <property type="match status" value="1"/>
</dbReference>